<comment type="caution">
    <text evidence="1">The sequence shown here is derived from an EMBL/GenBank/DDBJ whole genome shotgun (WGS) entry which is preliminary data.</text>
</comment>
<evidence type="ECO:0000313" key="1">
    <source>
        <dbReference type="EMBL" id="KAF0845646.1"/>
    </source>
</evidence>
<organism evidence="1 2">
    <name type="scientific">Nocardia caishijiensis</name>
    <dbReference type="NCBI Taxonomy" id="184756"/>
    <lineage>
        <taxon>Bacteria</taxon>
        <taxon>Bacillati</taxon>
        <taxon>Actinomycetota</taxon>
        <taxon>Actinomycetes</taxon>
        <taxon>Mycobacteriales</taxon>
        <taxon>Nocardiaceae</taxon>
        <taxon>Nocardia</taxon>
    </lineage>
</organism>
<accession>A0ABQ6YIU7</accession>
<dbReference type="EMBL" id="VMSD01000006">
    <property type="protein sequence ID" value="KAF0845646.1"/>
    <property type="molecule type" value="Genomic_DNA"/>
</dbReference>
<dbReference type="Proteomes" id="UP000798951">
    <property type="component" value="Unassembled WGS sequence"/>
</dbReference>
<gene>
    <name evidence="1" type="ORF">FNL39_10631</name>
</gene>
<evidence type="ECO:0000313" key="2">
    <source>
        <dbReference type="Proteomes" id="UP000798951"/>
    </source>
</evidence>
<reference evidence="1 2" key="1">
    <citation type="submission" date="2019-07" db="EMBL/GenBank/DDBJ databases">
        <title>Genomic Encyclopedia of Type Strains, Phase IV (KMG-IV): sequencing the most valuable type-strain genomes for metagenomic binning, comparative biology and taxonomic classification.</title>
        <authorList>
            <person name="Goeker M."/>
        </authorList>
    </citation>
    <scope>NUCLEOTIDE SEQUENCE [LARGE SCALE GENOMIC DNA]</scope>
    <source>
        <strain evidence="1 2">DSM 44831</strain>
    </source>
</reference>
<keyword evidence="2" id="KW-1185">Reference proteome</keyword>
<proteinExistence type="predicted"/>
<name>A0ABQ6YIU7_9NOCA</name>
<sequence>MTPCGRSLRYPPGVSGADSRILVPRPPGAAKYVNLGGMDIDLAMRVLDAHVAFEKQRLRDPASFLELITEEVDGALAEADVLTLAEAVTREQIKAVAHKYAVQFPVEGAIPELVGEVAARLYNHRVNDEMEVGEVLDTRYFDDLVDAIAGMEVTHRLLRMVLDSPVTVDACVEAVQRAVVTAVDDGRHVAGGGLTASLRGALSRLAEPAMPVIENGVGRITRSGARFVLRGNSNDADEVLIDTARETWRKHVGDSVGTFREVVSADDVEDIVVLAFEFWRSFRDTDYFHALLDEGIDHVFDKYGDTPLTELLAELGVSRADLMEEALRFGPSVLEKLDERGYLDTVLRRRLAPFYASAEFRAAVAGTG</sequence>
<protein>
    <submittedName>
        <fullName evidence="1">Uncharacterized protein</fullName>
    </submittedName>
</protein>